<evidence type="ECO:0000313" key="2">
    <source>
        <dbReference type="Proteomes" id="UP000510647"/>
    </source>
</evidence>
<evidence type="ECO:0000313" key="1">
    <source>
        <dbReference type="EMBL" id="QLQ80479.1"/>
    </source>
</evidence>
<dbReference type="OrthoDB" id="4053204at2759"/>
<proteinExistence type="predicted"/>
<organism evidence="1 2">
    <name type="scientific">Torulaspora globosa</name>
    <dbReference type="NCBI Taxonomy" id="48254"/>
    <lineage>
        <taxon>Eukaryota</taxon>
        <taxon>Fungi</taxon>
        <taxon>Dikarya</taxon>
        <taxon>Ascomycota</taxon>
        <taxon>Saccharomycotina</taxon>
        <taxon>Saccharomycetes</taxon>
        <taxon>Saccharomycetales</taxon>
        <taxon>Saccharomycetaceae</taxon>
        <taxon>Torulaspora</taxon>
    </lineage>
</organism>
<protein>
    <submittedName>
        <fullName evidence="1">Uncharacterized protein</fullName>
    </submittedName>
</protein>
<dbReference type="Proteomes" id="UP000510647">
    <property type="component" value="Chromosome 4"/>
</dbReference>
<accession>A0A7H9HT36</accession>
<keyword evidence="2" id="KW-1185">Reference proteome</keyword>
<sequence length="103" mass="12407">MDEFNTNKTPIYRCLTYLEYSKLPPKLQDHYLNYCQAQFELERARILFERQGGLKGSAKRKAQQEVDWFKRTTTWSYLHAYIPLKRTDRLLTSQEMFNQVGSY</sequence>
<dbReference type="EMBL" id="CP059270">
    <property type="protein sequence ID" value="QLQ80479.1"/>
    <property type="molecule type" value="Genomic_DNA"/>
</dbReference>
<reference evidence="1 2" key="1">
    <citation type="submission" date="2020-06" db="EMBL/GenBank/DDBJ databases">
        <title>The yeast mating-type switching endonuclease HO is a domesticated member of an unorthodox homing genetic element family.</title>
        <authorList>
            <person name="Coughlan A.Y."/>
            <person name="Lombardi L."/>
            <person name="Braun-Galleani S."/>
            <person name="Martos A.R."/>
            <person name="Galeote V."/>
            <person name="Bigey F."/>
            <person name="Dequin S."/>
            <person name="Byrne K.P."/>
            <person name="Wolfe K.H."/>
        </authorList>
    </citation>
    <scope>NUCLEOTIDE SEQUENCE [LARGE SCALE GENOMIC DNA]</scope>
    <source>
        <strain evidence="1 2">CBS2947</strain>
    </source>
</reference>
<gene>
    <name evidence="1" type="ORF">HG537_0D04790</name>
</gene>
<dbReference type="AlphaFoldDB" id="A0A7H9HT36"/>
<name>A0A7H9HT36_9SACH</name>